<keyword evidence="6" id="KW-0539">Nucleus</keyword>
<keyword evidence="3" id="KW-0156">Chromatin regulator</keyword>
<feature type="compositionally biased region" description="Basic and acidic residues" evidence="7">
    <location>
        <begin position="128"/>
        <end position="138"/>
    </location>
</feature>
<reference evidence="8 9" key="1">
    <citation type="submission" date="2023-03" db="EMBL/GenBank/DDBJ databases">
        <title>Mating type loci evolution in Malassezia.</title>
        <authorList>
            <person name="Coelho M.A."/>
        </authorList>
    </citation>
    <scope>NUCLEOTIDE SEQUENCE [LARGE SCALE GENOMIC DNA]</scope>
    <source>
        <strain evidence="8 9">CBS 9725</strain>
    </source>
</reference>
<name>A0AAJ5YTX6_9BASI</name>
<dbReference type="PANTHER" id="PTHR13581:SF5">
    <property type="entry name" value="MRG_MORF4L-BINDING PROTEIN"/>
    <property type="match status" value="1"/>
</dbReference>
<evidence type="ECO:0000256" key="2">
    <source>
        <dbReference type="ARBA" id="ARBA00007117"/>
    </source>
</evidence>
<accession>A0AAJ5YTX6</accession>
<dbReference type="EMBL" id="CP119945">
    <property type="protein sequence ID" value="WFC99707.1"/>
    <property type="molecule type" value="Genomic_DNA"/>
</dbReference>
<protein>
    <recommendedName>
        <fullName evidence="10">Chromatin modification-related protein EAF7</fullName>
    </recommendedName>
</protein>
<dbReference type="GO" id="GO:0005634">
    <property type="term" value="C:nucleus"/>
    <property type="evidence" value="ECO:0007669"/>
    <property type="project" value="UniProtKB-SubCell"/>
</dbReference>
<evidence type="ECO:0000256" key="6">
    <source>
        <dbReference type="ARBA" id="ARBA00023242"/>
    </source>
</evidence>
<evidence type="ECO:0000256" key="4">
    <source>
        <dbReference type="ARBA" id="ARBA00023015"/>
    </source>
</evidence>
<feature type="compositionally biased region" description="Basic and acidic residues" evidence="7">
    <location>
        <begin position="162"/>
        <end position="174"/>
    </location>
</feature>
<dbReference type="Proteomes" id="UP001219567">
    <property type="component" value="Chromosome 3"/>
</dbReference>
<evidence type="ECO:0000313" key="8">
    <source>
        <dbReference type="EMBL" id="WFC99707.1"/>
    </source>
</evidence>
<dbReference type="InterPro" id="IPR012423">
    <property type="entry name" value="Eaf7/MRGBP"/>
</dbReference>
<feature type="compositionally biased region" description="Low complexity" evidence="7">
    <location>
        <begin position="248"/>
        <end position="263"/>
    </location>
</feature>
<dbReference type="PANTHER" id="PTHR13581">
    <property type="entry name" value="MRG-BINDING PROTEIN"/>
    <property type="match status" value="1"/>
</dbReference>
<dbReference type="GO" id="GO:0035267">
    <property type="term" value="C:NuA4 histone acetyltransferase complex"/>
    <property type="evidence" value="ECO:0007669"/>
    <property type="project" value="TreeGrafter"/>
</dbReference>
<feature type="compositionally biased region" description="Low complexity" evidence="7">
    <location>
        <begin position="274"/>
        <end position="290"/>
    </location>
</feature>
<keyword evidence="5" id="KW-0804">Transcription</keyword>
<evidence type="ECO:0008006" key="10">
    <source>
        <dbReference type="Google" id="ProtNLM"/>
    </source>
</evidence>
<keyword evidence="4" id="KW-0805">Transcription regulation</keyword>
<organism evidence="8 9">
    <name type="scientific">Malassezia yamatoensis</name>
    <dbReference type="NCBI Taxonomy" id="253288"/>
    <lineage>
        <taxon>Eukaryota</taxon>
        <taxon>Fungi</taxon>
        <taxon>Dikarya</taxon>
        <taxon>Basidiomycota</taxon>
        <taxon>Ustilaginomycotina</taxon>
        <taxon>Malasseziomycetes</taxon>
        <taxon>Malasseziales</taxon>
        <taxon>Malasseziaceae</taxon>
        <taxon>Malassezia</taxon>
    </lineage>
</organism>
<gene>
    <name evidence="8" type="ORF">MYAM1_002452</name>
</gene>
<proteinExistence type="inferred from homology"/>
<feature type="region of interest" description="Disordered" evidence="7">
    <location>
        <begin position="125"/>
        <end position="302"/>
    </location>
</feature>
<evidence type="ECO:0000256" key="3">
    <source>
        <dbReference type="ARBA" id="ARBA00022853"/>
    </source>
</evidence>
<feature type="compositionally biased region" description="Low complexity" evidence="7">
    <location>
        <begin position="187"/>
        <end position="196"/>
    </location>
</feature>
<comment type="similarity">
    <text evidence="2">Belongs to the EAF7 family.</text>
</comment>
<comment type="subcellular location">
    <subcellularLocation>
        <location evidence="1">Nucleus</location>
    </subcellularLocation>
</comment>
<keyword evidence="9" id="KW-1185">Reference proteome</keyword>
<dbReference type="GO" id="GO:0006357">
    <property type="term" value="P:regulation of transcription by RNA polymerase II"/>
    <property type="evidence" value="ECO:0007669"/>
    <property type="project" value="TreeGrafter"/>
</dbReference>
<evidence type="ECO:0000256" key="5">
    <source>
        <dbReference type="ARBA" id="ARBA00023163"/>
    </source>
</evidence>
<dbReference type="Pfam" id="PF07904">
    <property type="entry name" value="Eaf7"/>
    <property type="match status" value="1"/>
</dbReference>
<evidence type="ECO:0000256" key="1">
    <source>
        <dbReference type="ARBA" id="ARBA00004123"/>
    </source>
</evidence>
<sequence length="302" mass="33807">MLNETAGETALLKAVSSYRPVGNHRHFNMISIVQALHHALADHDVPFQLTSSSEIWLKLADFYDLEELKNINDESDEEEAPSWLQSLEERGEFVEYNQGARTRWLENVDEEEFRLAPASTYEPLIAPRRYENNEKDQAETSAASSEEASESDSDGISNQEDQSARTRGPTDSRRNARKRQTHEDNNESASPSESNSRLGKRRKAQNNEEAAPAETPTRPITRRQRQLEDEANDEPNTDTQDHTTQAPTTGRASRRSVSSVTATPEPARVAQTRSASSKSSASPMKSSPASNPRNRTRRDTGK</sequence>
<dbReference type="GO" id="GO:0006325">
    <property type="term" value="P:chromatin organization"/>
    <property type="evidence" value="ECO:0007669"/>
    <property type="project" value="UniProtKB-KW"/>
</dbReference>
<evidence type="ECO:0000256" key="7">
    <source>
        <dbReference type="SAM" id="MobiDB-lite"/>
    </source>
</evidence>
<evidence type="ECO:0000313" key="9">
    <source>
        <dbReference type="Proteomes" id="UP001219567"/>
    </source>
</evidence>
<dbReference type="AlphaFoldDB" id="A0AAJ5YTX6"/>